<comment type="caution">
    <text evidence="2">The sequence shown here is derived from an EMBL/GenBank/DDBJ whole genome shotgun (WGS) entry which is preliminary data.</text>
</comment>
<organism evidence="2 3">
    <name type="scientific">Saccharothrix mutabilis subsp. mutabilis</name>
    <dbReference type="NCBI Taxonomy" id="66855"/>
    <lineage>
        <taxon>Bacteria</taxon>
        <taxon>Bacillati</taxon>
        <taxon>Actinomycetota</taxon>
        <taxon>Actinomycetes</taxon>
        <taxon>Pseudonocardiales</taxon>
        <taxon>Pseudonocardiaceae</taxon>
        <taxon>Saccharothrix</taxon>
    </lineage>
</organism>
<keyword evidence="3" id="KW-1185">Reference proteome</keyword>
<dbReference type="EMBL" id="BAAABU010000002">
    <property type="protein sequence ID" value="GAA0212434.1"/>
    <property type="molecule type" value="Genomic_DNA"/>
</dbReference>
<accession>A0ABN0T4M7</accession>
<feature type="compositionally biased region" description="Low complexity" evidence="1">
    <location>
        <begin position="86"/>
        <end position="97"/>
    </location>
</feature>
<protein>
    <submittedName>
        <fullName evidence="2">Uncharacterized protein</fullName>
    </submittedName>
</protein>
<evidence type="ECO:0000313" key="3">
    <source>
        <dbReference type="Proteomes" id="UP001500416"/>
    </source>
</evidence>
<evidence type="ECO:0000256" key="1">
    <source>
        <dbReference type="SAM" id="MobiDB-lite"/>
    </source>
</evidence>
<sequence>MGDAEFGQGGGVGGELLRGDGQRGVAVWVAGTVEAGLEHGSSVARAPAPGDPRTPGRPHARSGHDSVEVAVGLGVTAGSGRGRGRGVAVPAFRSVRG</sequence>
<feature type="region of interest" description="Disordered" evidence="1">
    <location>
        <begin position="38"/>
        <end position="97"/>
    </location>
</feature>
<evidence type="ECO:0000313" key="2">
    <source>
        <dbReference type="EMBL" id="GAA0212434.1"/>
    </source>
</evidence>
<reference evidence="2 3" key="1">
    <citation type="journal article" date="2019" name="Int. J. Syst. Evol. Microbiol.">
        <title>The Global Catalogue of Microorganisms (GCM) 10K type strain sequencing project: providing services to taxonomists for standard genome sequencing and annotation.</title>
        <authorList>
            <consortium name="The Broad Institute Genomics Platform"/>
            <consortium name="The Broad Institute Genome Sequencing Center for Infectious Disease"/>
            <person name="Wu L."/>
            <person name="Ma J."/>
        </authorList>
    </citation>
    <scope>NUCLEOTIDE SEQUENCE [LARGE SCALE GENOMIC DNA]</scope>
    <source>
        <strain evidence="2 3">JCM 3380</strain>
    </source>
</reference>
<gene>
    <name evidence="2" type="ORF">GCM10010492_07760</name>
</gene>
<proteinExistence type="predicted"/>
<dbReference type="Proteomes" id="UP001500416">
    <property type="component" value="Unassembled WGS sequence"/>
</dbReference>
<name>A0ABN0T4M7_9PSEU</name>